<sequence length="53" mass="6032">MGASIWITFAGIPVSQKLSARCLDGYAAVVHPDTRRKQRQSQVSKFLWMILRI</sequence>
<evidence type="ECO:0000313" key="2">
    <source>
        <dbReference type="Proteomes" id="UP001384579"/>
    </source>
</evidence>
<dbReference type="EMBL" id="JBBLXS010000051">
    <property type="protein sequence ID" value="MEK0184438.1"/>
    <property type="molecule type" value="Genomic_DNA"/>
</dbReference>
<reference evidence="1 2" key="1">
    <citation type="journal article" date="2020" name="Harmful Algae">
        <title>Molecular and morphological characterization of a novel dihydroanatoxin-a producing Microcoleus species (cyanobacteria) from the Russian River, California, USA.</title>
        <authorList>
            <person name="Conklin K.Y."/>
            <person name="Stancheva R."/>
            <person name="Otten T.G."/>
            <person name="Fadness R."/>
            <person name="Boyer G.L."/>
            <person name="Read B."/>
            <person name="Zhang X."/>
            <person name="Sheath R.G."/>
        </authorList>
    </citation>
    <scope>NUCLEOTIDE SEQUENCE [LARGE SCALE GENOMIC DNA]</scope>
    <source>
        <strain evidence="1 2">PTRS2</strain>
    </source>
</reference>
<comment type="caution">
    <text evidence="1">The sequence shown here is derived from an EMBL/GenBank/DDBJ whole genome shotgun (WGS) entry which is preliminary data.</text>
</comment>
<evidence type="ECO:0000313" key="1">
    <source>
        <dbReference type="EMBL" id="MEK0184438.1"/>
    </source>
</evidence>
<dbReference type="Proteomes" id="UP001384579">
    <property type="component" value="Unassembled WGS sequence"/>
</dbReference>
<gene>
    <name evidence="1" type="ORF">WMG39_06170</name>
</gene>
<keyword evidence="2" id="KW-1185">Reference proteome</keyword>
<dbReference type="RefSeq" id="WP_340522377.1">
    <property type="nucleotide sequence ID" value="NZ_JBBLXS010000051.1"/>
</dbReference>
<organism evidence="1 2">
    <name type="scientific">Microcoleus anatoxicus PTRS2</name>
    <dbReference type="NCBI Taxonomy" id="2705321"/>
    <lineage>
        <taxon>Bacteria</taxon>
        <taxon>Bacillati</taxon>
        <taxon>Cyanobacteriota</taxon>
        <taxon>Cyanophyceae</taxon>
        <taxon>Oscillatoriophycideae</taxon>
        <taxon>Oscillatoriales</taxon>
        <taxon>Microcoleaceae</taxon>
        <taxon>Microcoleus</taxon>
        <taxon>Microcoleus anatoxicus</taxon>
    </lineage>
</organism>
<name>A0ABU8YJA4_9CYAN</name>
<protein>
    <submittedName>
        <fullName evidence="1">Uncharacterized protein</fullName>
    </submittedName>
</protein>
<accession>A0ABU8YJA4</accession>
<proteinExistence type="predicted"/>